<feature type="transmembrane region" description="Helical" evidence="9">
    <location>
        <begin position="259"/>
        <end position="280"/>
    </location>
</feature>
<dbReference type="AlphaFoldDB" id="A0A9Q1D5F8"/>
<organism evidence="11 12">
    <name type="scientific">Conger conger</name>
    <name type="common">Conger eel</name>
    <name type="synonym">Muraena conger</name>
    <dbReference type="NCBI Taxonomy" id="82655"/>
    <lineage>
        <taxon>Eukaryota</taxon>
        <taxon>Metazoa</taxon>
        <taxon>Chordata</taxon>
        <taxon>Craniata</taxon>
        <taxon>Vertebrata</taxon>
        <taxon>Euteleostomi</taxon>
        <taxon>Actinopterygii</taxon>
        <taxon>Neopterygii</taxon>
        <taxon>Teleostei</taxon>
        <taxon>Anguilliformes</taxon>
        <taxon>Congridae</taxon>
        <taxon>Conger</taxon>
    </lineage>
</organism>
<keyword evidence="12" id="KW-1185">Reference proteome</keyword>
<feature type="region of interest" description="Disordered" evidence="8">
    <location>
        <begin position="299"/>
        <end position="356"/>
    </location>
</feature>
<dbReference type="Pfam" id="PF06365">
    <property type="entry name" value="CD34_antigen"/>
    <property type="match status" value="1"/>
</dbReference>
<dbReference type="EMBL" id="JAFJMO010000013">
    <property type="protein sequence ID" value="KAJ8258683.1"/>
    <property type="molecule type" value="Genomic_DNA"/>
</dbReference>
<evidence type="ECO:0000313" key="12">
    <source>
        <dbReference type="Proteomes" id="UP001152803"/>
    </source>
</evidence>
<evidence type="ECO:0000256" key="4">
    <source>
        <dbReference type="ARBA" id="ARBA00022889"/>
    </source>
</evidence>
<evidence type="ECO:0000256" key="9">
    <source>
        <dbReference type="SAM" id="Phobius"/>
    </source>
</evidence>
<keyword evidence="5 9" id="KW-1133">Transmembrane helix</keyword>
<evidence type="ECO:0000256" key="6">
    <source>
        <dbReference type="ARBA" id="ARBA00023136"/>
    </source>
</evidence>
<dbReference type="OrthoDB" id="8797786at2759"/>
<dbReference type="InterPro" id="IPR013836">
    <property type="entry name" value="CD34/Podocalyxin"/>
</dbReference>
<sequence length="356" mass="36921">MAASQRRMNESWVRLALSVLFCTLILHNGVLSDEVTDAADGADPPPSDITETPALLDALGRGDGDPTAGMAVDAGAADPDGGQAPPDTPDPGADDGSDAAADSDSVDPTPKDDASDGTVTDPQFTVDVQTLIDAIDAATAPNPGEAATKATGGDEPRGDIQCVDKDALKDKDVVRLELKDSSSCEETKAKMKELLGDLCGPNCDMKIFQEESSSQIIVSGDDVEADPKGMAGKFSSEGIKEKLGLVEATPKWGKHPPTVLVSLLLTGLLLAALLIGGYCLRNHRSQPAKGTRLAEESFPVDQENQGNTLVSVAPLHPQEPQEKPSANGESPEGVKTEAPPTNGHSTAKSPVADTEL</sequence>
<evidence type="ECO:0000256" key="3">
    <source>
        <dbReference type="ARBA" id="ARBA00022729"/>
    </source>
</evidence>
<evidence type="ECO:0000256" key="10">
    <source>
        <dbReference type="SAM" id="SignalP"/>
    </source>
</evidence>
<protein>
    <submittedName>
        <fullName evidence="11">Uncharacterized protein</fullName>
    </submittedName>
</protein>
<accession>A0A9Q1D5F8</accession>
<evidence type="ECO:0000256" key="1">
    <source>
        <dbReference type="ARBA" id="ARBA00004479"/>
    </source>
</evidence>
<comment type="caution">
    <text evidence="11">The sequence shown here is derived from an EMBL/GenBank/DDBJ whole genome shotgun (WGS) entry which is preliminary data.</text>
</comment>
<dbReference type="InterPro" id="IPR008083">
    <property type="entry name" value="CD34"/>
</dbReference>
<evidence type="ECO:0000313" key="11">
    <source>
        <dbReference type="EMBL" id="KAJ8258683.1"/>
    </source>
</evidence>
<name>A0A9Q1D5F8_CONCO</name>
<keyword evidence="7" id="KW-0325">Glycoprotein</keyword>
<keyword evidence="3 10" id="KW-0732">Signal</keyword>
<feature type="chain" id="PRO_5040265159" evidence="10">
    <location>
        <begin position="33"/>
        <end position="356"/>
    </location>
</feature>
<comment type="subcellular location">
    <subcellularLocation>
        <location evidence="1">Membrane</location>
        <topology evidence="1">Single-pass type I membrane protein</topology>
    </subcellularLocation>
</comment>
<keyword evidence="6 9" id="KW-0472">Membrane</keyword>
<feature type="signal peptide" evidence="10">
    <location>
        <begin position="1"/>
        <end position="32"/>
    </location>
</feature>
<dbReference type="PANTHER" id="PTHR16677">
    <property type="entry name" value="HEMATOPOIETIC PROGENITOR CELL ANTIGEN CD34"/>
    <property type="match status" value="1"/>
</dbReference>
<gene>
    <name evidence="11" type="ORF">COCON_G00176950</name>
</gene>
<keyword evidence="4" id="KW-0130">Cell adhesion</keyword>
<feature type="region of interest" description="Disordered" evidence="8">
    <location>
        <begin position="136"/>
        <end position="158"/>
    </location>
</feature>
<dbReference type="Proteomes" id="UP001152803">
    <property type="component" value="Unassembled WGS sequence"/>
</dbReference>
<dbReference type="GO" id="GO:0005886">
    <property type="term" value="C:plasma membrane"/>
    <property type="evidence" value="ECO:0007669"/>
    <property type="project" value="UniProtKB-ARBA"/>
</dbReference>
<dbReference type="PANTHER" id="PTHR16677:SF1">
    <property type="entry name" value="HEMATOPOIETIC PROGENITOR CELL ANTIGEN CD34"/>
    <property type="match status" value="1"/>
</dbReference>
<evidence type="ECO:0000256" key="5">
    <source>
        <dbReference type="ARBA" id="ARBA00022989"/>
    </source>
</evidence>
<dbReference type="PRINTS" id="PR01700">
    <property type="entry name" value="CD34ANTIGEN"/>
</dbReference>
<feature type="region of interest" description="Disordered" evidence="8">
    <location>
        <begin position="37"/>
        <end position="122"/>
    </location>
</feature>
<dbReference type="GO" id="GO:0007155">
    <property type="term" value="P:cell adhesion"/>
    <property type="evidence" value="ECO:0007669"/>
    <property type="project" value="UniProtKB-KW"/>
</dbReference>
<feature type="compositionally biased region" description="Low complexity" evidence="8">
    <location>
        <begin position="98"/>
        <end position="108"/>
    </location>
</feature>
<evidence type="ECO:0000256" key="8">
    <source>
        <dbReference type="SAM" id="MobiDB-lite"/>
    </source>
</evidence>
<evidence type="ECO:0000256" key="2">
    <source>
        <dbReference type="ARBA" id="ARBA00022692"/>
    </source>
</evidence>
<proteinExistence type="predicted"/>
<keyword evidence="2 9" id="KW-0812">Transmembrane</keyword>
<evidence type="ECO:0000256" key="7">
    <source>
        <dbReference type="ARBA" id="ARBA00023180"/>
    </source>
</evidence>
<feature type="compositionally biased region" description="Low complexity" evidence="8">
    <location>
        <begin position="66"/>
        <end position="85"/>
    </location>
</feature>
<reference evidence="11" key="1">
    <citation type="journal article" date="2023" name="Science">
        <title>Genome structures resolve the early diversification of teleost fishes.</title>
        <authorList>
            <person name="Parey E."/>
            <person name="Louis A."/>
            <person name="Montfort J."/>
            <person name="Bouchez O."/>
            <person name="Roques C."/>
            <person name="Iampietro C."/>
            <person name="Lluch J."/>
            <person name="Castinel A."/>
            <person name="Donnadieu C."/>
            <person name="Desvignes T."/>
            <person name="Floi Bucao C."/>
            <person name="Jouanno E."/>
            <person name="Wen M."/>
            <person name="Mejri S."/>
            <person name="Dirks R."/>
            <person name="Jansen H."/>
            <person name="Henkel C."/>
            <person name="Chen W.J."/>
            <person name="Zahm M."/>
            <person name="Cabau C."/>
            <person name="Klopp C."/>
            <person name="Thompson A.W."/>
            <person name="Robinson-Rechavi M."/>
            <person name="Braasch I."/>
            <person name="Lecointre G."/>
            <person name="Bobe J."/>
            <person name="Postlethwait J.H."/>
            <person name="Berthelot C."/>
            <person name="Roest Crollius H."/>
            <person name="Guiguen Y."/>
        </authorList>
    </citation>
    <scope>NUCLEOTIDE SEQUENCE</scope>
    <source>
        <strain evidence="11">Concon-B</strain>
    </source>
</reference>